<dbReference type="InterPro" id="IPR055268">
    <property type="entry name" value="PCB-like"/>
</dbReference>
<dbReference type="Pfam" id="PF02436">
    <property type="entry name" value="PYC_OADA"/>
    <property type="match status" value="1"/>
</dbReference>
<keyword evidence="3" id="KW-1185">Reference proteome</keyword>
<keyword evidence="2" id="KW-0808">Transferase</keyword>
<dbReference type="Pfam" id="PF00682">
    <property type="entry name" value="HMGL-like"/>
    <property type="match status" value="1"/>
</dbReference>
<organism evidence="2 3">
    <name type="scientific">Veillonella criceti</name>
    <dbReference type="NCBI Taxonomy" id="103891"/>
    <lineage>
        <taxon>Bacteria</taxon>
        <taxon>Bacillati</taxon>
        <taxon>Bacillota</taxon>
        <taxon>Negativicutes</taxon>
        <taxon>Veillonellales</taxon>
        <taxon>Veillonellaceae</taxon>
        <taxon>Veillonella</taxon>
    </lineage>
</organism>
<name>A0A380NKW3_9FIRM</name>
<reference evidence="2 3" key="1">
    <citation type="submission" date="2018-06" db="EMBL/GenBank/DDBJ databases">
        <authorList>
            <consortium name="Pathogen Informatics"/>
            <person name="Doyle S."/>
        </authorList>
    </citation>
    <scope>NUCLEOTIDE SEQUENCE [LARGE SCALE GENOMIC DNA]</scope>
    <source>
        <strain evidence="2 3">NCTC12020</strain>
    </source>
</reference>
<dbReference type="CDD" id="cd07937">
    <property type="entry name" value="DRE_TIM_PC_TC_5S"/>
    <property type="match status" value="1"/>
</dbReference>
<dbReference type="PROSITE" id="PS50991">
    <property type="entry name" value="PYR_CT"/>
    <property type="match status" value="1"/>
</dbReference>
<dbReference type="InterPro" id="IPR003379">
    <property type="entry name" value="Carboxylase_cons_dom"/>
</dbReference>
<dbReference type="InterPro" id="IPR000891">
    <property type="entry name" value="PYR_CT"/>
</dbReference>
<dbReference type="GO" id="GO:0005737">
    <property type="term" value="C:cytoplasm"/>
    <property type="evidence" value="ECO:0007669"/>
    <property type="project" value="TreeGrafter"/>
</dbReference>
<dbReference type="Proteomes" id="UP000255367">
    <property type="component" value="Unassembled WGS sequence"/>
</dbReference>
<dbReference type="GO" id="GO:0006094">
    <property type="term" value="P:gluconeogenesis"/>
    <property type="evidence" value="ECO:0007669"/>
    <property type="project" value="TreeGrafter"/>
</dbReference>
<dbReference type="GO" id="GO:0004736">
    <property type="term" value="F:pyruvate carboxylase activity"/>
    <property type="evidence" value="ECO:0007669"/>
    <property type="project" value="TreeGrafter"/>
</dbReference>
<protein>
    <submittedName>
        <fullName evidence="2">Methylmalonyl-CoA carboxyltransferase 5S subunit</fullName>
        <ecNumber evidence="2">2.1.3.1</ecNumber>
    </submittedName>
</protein>
<sequence length="468" mass="52817">MKAKKLRIMETVLRDGHQSVLATRMRTSQMLPVLEKLDGVGYEALECWGGATFDSCLRFLDEDPWQRLRTLKAHLKNTPLQMLLRGQNLLGYKHYADDVVEAFVKKAKENGIDRIRIFDALNDPRNMEAAIKAGKKCGVHVQGTMVYTISPVHTNEMFVKVAEELKDMGMDSLCIKDMSGLLAPYDAVSLIQDLKKRLGDDMMIDLHSHFTCGLASATYLKAVEAGVDVIDTALSPFGHATSQPATESIVEMFRGTEYDPGLDLATLRELAEYFRGVRKEIADEFGITPAHEVLPEVRHYQIPGGMLSNTQNQLREMGMSDKFFDVMNEMPKVRADLGYPPLVTPTSQIVGTMAMMNVNFMANGMERYQMTPSEVKDLVRGKYGRLPAPISDDIRKKIIGDEEPITCRPADLIKPELEMYRQKLSELGYQGFTDEDVLSYAMFPEVSLQFFEKHSKQVILKEIDLPRE</sequence>
<dbReference type="AlphaFoldDB" id="A0A380NKW3"/>
<accession>A0A380NKW3</accession>
<evidence type="ECO:0000313" key="2">
    <source>
        <dbReference type="EMBL" id="SUP43165.1"/>
    </source>
</evidence>
<dbReference type="GO" id="GO:0047154">
    <property type="term" value="F:methylmalonyl-CoA carboxytransferase activity"/>
    <property type="evidence" value="ECO:0007669"/>
    <property type="project" value="UniProtKB-EC"/>
</dbReference>
<evidence type="ECO:0000259" key="1">
    <source>
        <dbReference type="PROSITE" id="PS50991"/>
    </source>
</evidence>
<dbReference type="InterPro" id="IPR013785">
    <property type="entry name" value="Aldolase_TIM"/>
</dbReference>
<dbReference type="SUPFAM" id="SSF89000">
    <property type="entry name" value="post-HMGL domain-like"/>
    <property type="match status" value="1"/>
</dbReference>
<dbReference type="EC" id="2.1.3.1" evidence="2"/>
<dbReference type="PANTHER" id="PTHR43778">
    <property type="entry name" value="PYRUVATE CARBOXYLASE"/>
    <property type="match status" value="1"/>
</dbReference>
<dbReference type="OrthoDB" id="9807469at2"/>
<evidence type="ECO:0000313" key="3">
    <source>
        <dbReference type="Proteomes" id="UP000255367"/>
    </source>
</evidence>
<dbReference type="RefSeq" id="WP_115310269.1">
    <property type="nucleotide sequence ID" value="NZ_UHIO01000001.1"/>
</dbReference>
<dbReference type="NCBIfam" id="NF006761">
    <property type="entry name" value="PRK09282.1"/>
    <property type="match status" value="1"/>
</dbReference>
<dbReference type="Gene3D" id="3.20.20.70">
    <property type="entry name" value="Aldolase class I"/>
    <property type="match status" value="1"/>
</dbReference>
<gene>
    <name evidence="2" type="ORF">NCTC12020_01087</name>
</gene>
<dbReference type="SUPFAM" id="SSF51569">
    <property type="entry name" value="Aldolase"/>
    <property type="match status" value="1"/>
</dbReference>
<proteinExistence type="predicted"/>
<dbReference type="PANTHER" id="PTHR43778:SF2">
    <property type="entry name" value="PYRUVATE CARBOXYLASE, MITOCHONDRIAL"/>
    <property type="match status" value="1"/>
</dbReference>
<feature type="domain" description="Pyruvate carboxyltransferase" evidence="1">
    <location>
        <begin position="6"/>
        <end position="268"/>
    </location>
</feature>
<dbReference type="EMBL" id="UHIO01000001">
    <property type="protein sequence ID" value="SUP43165.1"/>
    <property type="molecule type" value="Genomic_DNA"/>
</dbReference>